<evidence type="ECO:0000256" key="4">
    <source>
        <dbReference type="ARBA" id="ARBA00022946"/>
    </source>
</evidence>
<dbReference type="InterPro" id="IPR006257">
    <property type="entry name" value="LAT1"/>
</dbReference>
<evidence type="ECO:0000256" key="6">
    <source>
        <dbReference type="ARBA" id="ARBA00065810"/>
    </source>
</evidence>
<dbReference type="SUPFAM" id="SSF52777">
    <property type="entry name" value="CoA-dependent acyltransferases"/>
    <property type="match status" value="1"/>
</dbReference>
<evidence type="ECO:0000256" key="7">
    <source>
        <dbReference type="RuleBase" id="RU361137"/>
    </source>
</evidence>
<dbReference type="PANTHER" id="PTHR23151:SF90">
    <property type="entry name" value="DIHYDROLIPOYLLYSINE-RESIDUE ACETYLTRANSFERASE COMPONENT OF PYRUVATE DEHYDROGENASE COMPLEX, MITOCHONDRIAL-RELATED"/>
    <property type="match status" value="1"/>
</dbReference>
<dbReference type="InterPro" id="IPR011053">
    <property type="entry name" value="Single_hybrid_motif"/>
</dbReference>
<keyword evidence="4" id="KW-0809">Transit peptide</keyword>
<evidence type="ECO:0000256" key="5">
    <source>
        <dbReference type="ARBA" id="ARBA00023315"/>
    </source>
</evidence>
<dbReference type="EC" id="2.3.1.12" evidence="7"/>
<dbReference type="AlphaFoldDB" id="A0A0A8LBQ6"/>
<dbReference type="InterPro" id="IPR001078">
    <property type="entry name" value="2-oxoacid_DH_actylTfrase"/>
</dbReference>
<evidence type="ECO:0000313" key="11">
    <source>
        <dbReference type="EMBL" id="CDO95553.1"/>
    </source>
</evidence>
<dbReference type="Pfam" id="PF00364">
    <property type="entry name" value="Biotin_lipoyl"/>
    <property type="match status" value="1"/>
</dbReference>
<dbReference type="InterPro" id="IPR004167">
    <property type="entry name" value="PSBD"/>
</dbReference>
<dbReference type="InterPro" id="IPR023213">
    <property type="entry name" value="CAT-like_dom_sf"/>
</dbReference>
<dbReference type="SUPFAM" id="SSF47005">
    <property type="entry name" value="Peripheral subunit-binding domain of 2-oxo acid dehydrogenase complex"/>
    <property type="match status" value="1"/>
</dbReference>
<organism evidence="11 12">
    <name type="scientific">Kluyveromyces dobzhanskii CBS 2104</name>
    <dbReference type="NCBI Taxonomy" id="1427455"/>
    <lineage>
        <taxon>Eukaryota</taxon>
        <taxon>Fungi</taxon>
        <taxon>Dikarya</taxon>
        <taxon>Ascomycota</taxon>
        <taxon>Saccharomycotina</taxon>
        <taxon>Saccharomycetes</taxon>
        <taxon>Saccharomycetales</taxon>
        <taxon>Saccharomycetaceae</taxon>
        <taxon>Kluyveromyces</taxon>
    </lineage>
</organism>
<dbReference type="InterPro" id="IPR036625">
    <property type="entry name" value="E3-bd_dom_sf"/>
</dbReference>
<dbReference type="Gene3D" id="4.10.320.10">
    <property type="entry name" value="E3-binding domain"/>
    <property type="match status" value="1"/>
</dbReference>
<sequence>MSALLTRIAPRASVLACAARLLLRTYASYPPHFIVGMPALSPTMLQGNLTSWSKNVGDKLSPGDVLAEVETDKAQMDFEFQEEGYLAQILVPGGTKDIPVNKPLAVYVEEEGDVAAFANFTAADAEAASPSKEAPKEDTKETPKEESKGSAKPAAKKESGSSSAASGSRIFASPLAKNIALEHGVSLKNVEGTGPRGRITKADVEAFLEAAPAQSAASKSAPAQAPAASTPASATYEDVPITNMRQIIGDRLLHSTQSIPSYIVSSQISVSKLLKLRQSLNATAKDQYKLSINDILIKAIAVAARRCPDANAYWMPEQGIIRKFKNVDVSVAVATPTGLLTPIVKNAEAKGLVSISKEIKDLGKRAKENKLAPEEFQGGTICISNLGMNPAVNMFTSIINPPQSTILAIGTVNKVPVEDAGSEFGFTFDEKINITGTFDHRTIDGAKGGEFMKELKKVIENPLELLL</sequence>
<feature type="compositionally biased region" description="Basic and acidic residues" evidence="8">
    <location>
        <begin position="133"/>
        <end position="159"/>
    </location>
</feature>
<comment type="subunit">
    <text evidence="6">Eukaryotic pyruvate dehydrogenase (PDH) complexes are organized as a core consisting of the oligomeric dihydrolipoamide acetyl-transferase (E2), around which are arranged multiple copies of pyruvate dehydrogenase (E1), dihydrolipoamide dehydrogenase (E3) and protein X (E3BP) bound by non-covalent bonds.</text>
</comment>
<reference evidence="11 12" key="1">
    <citation type="submission" date="2014-03" db="EMBL/GenBank/DDBJ databases">
        <title>The genome of Kluyveromyces dobzhanskii.</title>
        <authorList>
            <person name="Nystedt B."/>
            <person name="Astrom S."/>
        </authorList>
    </citation>
    <scope>NUCLEOTIDE SEQUENCE [LARGE SCALE GENOMIC DNA]</scope>
    <source>
        <strain evidence="11 12">CBS 2104</strain>
    </source>
</reference>
<gene>
    <name evidence="11" type="ORF">KLDO_g3788</name>
</gene>
<dbReference type="Pfam" id="PF02817">
    <property type="entry name" value="E3_binding"/>
    <property type="match status" value="1"/>
</dbReference>
<proteinExistence type="inferred from homology"/>
<keyword evidence="3 7" id="KW-0450">Lipoyl</keyword>
<dbReference type="SUPFAM" id="SSF51230">
    <property type="entry name" value="Single hybrid motif"/>
    <property type="match status" value="1"/>
</dbReference>
<evidence type="ECO:0000256" key="8">
    <source>
        <dbReference type="SAM" id="MobiDB-lite"/>
    </source>
</evidence>
<comment type="cofactor">
    <cofactor evidence="7">
        <name>(R)-lipoate</name>
        <dbReference type="ChEBI" id="CHEBI:83088"/>
    </cofactor>
    <text evidence="7">Binds 1 lipoyl cofactor covalently.</text>
</comment>
<dbReference type="InterPro" id="IPR045257">
    <property type="entry name" value="E2/Pdx1"/>
</dbReference>
<comment type="caution">
    <text evidence="11">The sequence shown here is derived from an EMBL/GenBank/DDBJ whole genome shotgun (WGS) entry which is preliminary data.</text>
</comment>
<dbReference type="InterPro" id="IPR000089">
    <property type="entry name" value="Biotin_lipoyl"/>
</dbReference>
<dbReference type="GO" id="GO:0005739">
    <property type="term" value="C:mitochondrion"/>
    <property type="evidence" value="ECO:0007669"/>
    <property type="project" value="UniProtKB-SubCell"/>
</dbReference>
<keyword evidence="12" id="KW-1185">Reference proteome</keyword>
<name>A0A0A8LBQ6_9SACH</name>
<evidence type="ECO:0000256" key="1">
    <source>
        <dbReference type="ARBA" id="ARBA00007317"/>
    </source>
</evidence>
<dbReference type="GO" id="GO:0045254">
    <property type="term" value="C:pyruvate dehydrogenase complex"/>
    <property type="evidence" value="ECO:0007669"/>
    <property type="project" value="UniProtKB-UniRule"/>
</dbReference>
<comment type="subcellular location">
    <subcellularLocation>
        <location evidence="7">Mitochondrion</location>
    </subcellularLocation>
</comment>
<dbReference type="PROSITE" id="PS50968">
    <property type="entry name" value="BIOTINYL_LIPOYL"/>
    <property type="match status" value="1"/>
</dbReference>
<comment type="similarity">
    <text evidence="1 7">Belongs to the 2-oxoacid dehydrogenase family.</text>
</comment>
<dbReference type="GO" id="GO:0006086">
    <property type="term" value="P:pyruvate decarboxylation to acetyl-CoA"/>
    <property type="evidence" value="ECO:0007669"/>
    <property type="project" value="InterPro"/>
</dbReference>
<feature type="domain" description="Peripheral subunit-binding (PSBD)" evidence="10">
    <location>
        <begin position="171"/>
        <end position="208"/>
    </location>
</feature>
<dbReference type="GO" id="GO:0004742">
    <property type="term" value="F:dihydrolipoyllysine-residue acetyltransferase activity"/>
    <property type="evidence" value="ECO:0007669"/>
    <property type="project" value="UniProtKB-UniRule"/>
</dbReference>
<keyword evidence="5 7" id="KW-0012">Acyltransferase</keyword>
<dbReference type="Pfam" id="PF00198">
    <property type="entry name" value="2-oxoacid_dh"/>
    <property type="match status" value="1"/>
</dbReference>
<dbReference type="Gene3D" id="2.40.50.100">
    <property type="match status" value="1"/>
</dbReference>
<feature type="domain" description="Lipoyl-binding" evidence="9">
    <location>
        <begin position="32"/>
        <end position="108"/>
    </location>
</feature>
<dbReference type="InterPro" id="IPR003016">
    <property type="entry name" value="2-oxoA_DH_lipoyl-BS"/>
</dbReference>
<evidence type="ECO:0000259" key="9">
    <source>
        <dbReference type="PROSITE" id="PS50968"/>
    </source>
</evidence>
<evidence type="ECO:0000313" key="12">
    <source>
        <dbReference type="Proteomes" id="UP000031516"/>
    </source>
</evidence>
<dbReference type="PROSITE" id="PS00189">
    <property type="entry name" value="LIPOYL"/>
    <property type="match status" value="1"/>
</dbReference>
<dbReference type="NCBIfam" id="TIGR01349">
    <property type="entry name" value="PDHac_trf_mito"/>
    <property type="match status" value="1"/>
</dbReference>
<evidence type="ECO:0000259" key="10">
    <source>
        <dbReference type="PROSITE" id="PS51826"/>
    </source>
</evidence>
<dbReference type="FunFam" id="2.40.50.100:FF:000010">
    <property type="entry name" value="Acetyltransferase component of pyruvate dehydrogenase complex"/>
    <property type="match status" value="1"/>
</dbReference>
<comment type="catalytic activity">
    <reaction evidence="7">
        <text>N(6)-[(R)-dihydrolipoyl]-L-lysyl-[protein] + acetyl-CoA = N(6)-[(R)-S(8)-acetyldihydrolipoyl]-L-lysyl-[protein] + CoA</text>
        <dbReference type="Rhea" id="RHEA:17017"/>
        <dbReference type="Rhea" id="RHEA-COMP:10475"/>
        <dbReference type="Rhea" id="RHEA-COMP:10478"/>
        <dbReference type="ChEBI" id="CHEBI:57287"/>
        <dbReference type="ChEBI" id="CHEBI:57288"/>
        <dbReference type="ChEBI" id="CHEBI:83100"/>
        <dbReference type="ChEBI" id="CHEBI:83111"/>
        <dbReference type="EC" id="2.3.1.12"/>
    </reaction>
</comment>
<dbReference type="PANTHER" id="PTHR23151">
    <property type="entry name" value="DIHYDROLIPOAMIDE ACETYL/SUCCINYL-TRANSFERASE-RELATED"/>
    <property type="match status" value="1"/>
</dbReference>
<accession>A0A0A8LBQ6</accession>
<evidence type="ECO:0000256" key="3">
    <source>
        <dbReference type="ARBA" id="ARBA00022823"/>
    </source>
</evidence>
<dbReference type="CDD" id="cd06849">
    <property type="entry name" value="lipoyl_domain"/>
    <property type="match status" value="1"/>
</dbReference>
<dbReference type="Proteomes" id="UP000031516">
    <property type="component" value="Unassembled WGS sequence"/>
</dbReference>
<feature type="region of interest" description="Disordered" evidence="8">
    <location>
        <begin position="125"/>
        <end position="167"/>
    </location>
</feature>
<dbReference type="OrthoDB" id="537444at2759"/>
<dbReference type="PROSITE" id="PS51826">
    <property type="entry name" value="PSBD"/>
    <property type="match status" value="1"/>
</dbReference>
<dbReference type="EMBL" id="CCBQ010000045">
    <property type="protein sequence ID" value="CDO95553.1"/>
    <property type="molecule type" value="Genomic_DNA"/>
</dbReference>
<protein>
    <recommendedName>
        <fullName evidence="7">Acetyltransferase component of pyruvate dehydrogenase complex</fullName>
        <ecNumber evidence="7">2.3.1.12</ecNumber>
    </recommendedName>
</protein>
<evidence type="ECO:0000256" key="2">
    <source>
        <dbReference type="ARBA" id="ARBA00022679"/>
    </source>
</evidence>
<keyword evidence="2 7" id="KW-0808">Transferase</keyword>
<comment type="function">
    <text evidence="7">The pyruvate dehydrogenase complex catalyzes the overall conversion of pyruvate to acetyl-CoA and CO(2).</text>
</comment>
<dbReference type="FunFam" id="3.30.559.10:FF:000003">
    <property type="entry name" value="Acetyltransferase component of pyruvate dehydrogenase complex"/>
    <property type="match status" value="1"/>
</dbReference>
<dbReference type="Gene3D" id="3.30.559.10">
    <property type="entry name" value="Chloramphenicol acetyltransferase-like domain"/>
    <property type="match status" value="1"/>
</dbReference>